<accession>A0A1B0ZJ42</accession>
<dbReference type="AlphaFoldDB" id="A0A1B0ZJ42"/>
<dbReference type="STRING" id="1630135.DAD186_14490"/>
<protein>
    <submittedName>
        <fullName evidence="1">Uncharacterized protein</fullName>
    </submittedName>
</protein>
<dbReference type="KEGG" id="dva:DAD186_14490"/>
<proteinExistence type="predicted"/>
<reference evidence="1 2" key="1">
    <citation type="submission" date="2015-06" db="EMBL/GenBank/DDBJ databases">
        <title>Investigation of pathophysiology for high-risk pregnancy and development of treatment modality based on it.</title>
        <authorList>
            <person name="Kim B.-C."/>
            <person name="Lim S."/>
        </authorList>
    </citation>
    <scope>NUCLEOTIDE SEQUENCE [LARGE SCALE GENOMIC DNA]</scope>
    <source>
        <strain evidence="1 2">AD1-86</strain>
    </source>
</reference>
<sequence>MNRRNGKVRPPSYNLLADELGQISDGRVVVTGQALCQWLKAIERKRAEVQA</sequence>
<dbReference type="EMBL" id="CP012117">
    <property type="protein sequence ID" value="ANP27999.1"/>
    <property type="molecule type" value="Genomic_DNA"/>
</dbReference>
<gene>
    <name evidence="1" type="ORF">DAD186_14490</name>
</gene>
<name>A0A1B0ZJ42_9MICO</name>
<organism evidence="1 2">
    <name type="scientific">Dermabacter vaginalis</name>
    <dbReference type="NCBI Taxonomy" id="1630135"/>
    <lineage>
        <taxon>Bacteria</taxon>
        <taxon>Bacillati</taxon>
        <taxon>Actinomycetota</taxon>
        <taxon>Actinomycetes</taxon>
        <taxon>Micrococcales</taxon>
        <taxon>Dermabacteraceae</taxon>
        <taxon>Dermabacter</taxon>
    </lineage>
</organism>
<dbReference type="Proteomes" id="UP000092596">
    <property type="component" value="Chromosome"/>
</dbReference>
<evidence type="ECO:0000313" key="2">
    <source>
        <dbReference type="Proteomes" id="UP000092596"/>
    </source>
</evidence>
<evidence type="ECO:0000313" key="1">
    <source>
        <dbReference type="EMBL" id="ANP27999.1"/>
    </source>
</evidence>